<dbReference type="OrthoDB" id="3242303at2759"/>
<feature type="compositionally biased region" description="Low complexity" evidence="5">
    <location>
        <begin position="307"/>
        <end position="327"/>
    </location>
</feature>
<dbReference type="Proteomes" id="UP000076727">
    <property type="component" value="Unassembled WGS sequence"/>
</dbReference>
<evidence type="ECO:0000313" key="7">
    <source>
        <dbReference type="EMBL" id="KZT73307.1"/>
    </source>
</evidence>
<feature type="region of interest" description="Disordered" evidence="5">
    <location>
        <begin position="297"/>
        <end position="350"/>
    </location>
</feature>
<feature type="region of interest" description="Disordered" evidence="5">
    <location>
        <begin position="757"/>
        <end position="796"/>
    </location>
</feature>
<feature type="compositionally biased region" description="Polar residues" evidence="5">
    <location>
        <begin position="340"/>
        <end position="350"/>
    </location>
</feature>
<dbReference type="Pfam" id="PF06886">
    <property type="entry name" value="TPX2"/>
    <property type="match status" value="1"/>
</dbReference>
<feature type="compositionally biased region" description="Basic and acidic residues" evidence="5">
    <location>
        <begin position="757"/>
        <end position="781"/>
    </location>
</feature>
<comment type="subcellular location">
    <subcellularLocation>
        <location evidence="1">Cytoplasm</location>
        <location evidence="1">Cytoskeleton</location>
    </subcellularLocation>
</comment>
<feature type="compositionally biased region" description="Low complexity" evidence="5">
    <location>
        <begin position="643"/>
        <end position="656"/>
    </location>
</feature>
<feature type="compositionally biased region" description="Low complexity" evidence="5">
    <location>
        <begin position="522"/>
        <end position="533"/>
    </location>
</feature>
<evidence type="ECO:0000256" key="2">
    <source>
        <dbReference type="ARBA" id="ARBA00005885"/>
    </source>
</evidence>
<feature type="compositionally biased region" description="Low complexity" evidence="5">
    <location>
        <begin position="495"/>
        <end position="508"/>
    </location>
</feature>
<evidence type="ECO:0000256" key="5">
    <source>
        <dbReference type="SAM" id="MobiDB-lite"/>
    </source>
</evidence>
<organism evidence="7 8">
    <name type="scientific">Daedalea quercina L-15889</name>
    <dbReference type="NCBI Taxonomy" id="1314783"/>
    <lineage>
        <taxon>Eukaryota</taxon>
        <taxon>Fungi</taxon>
        <taxon>Dikarya</taxon>
        <taxon>Basidiomycota</taxon>
        <taxon>Agaricomycotina</taxon>
        <taxon>Agaricomycetes</taxon>
        <taxon>Polyporales</taxon>
        <taxon>Fomitopsis</taxon>
    </lineage>
</organism>
<accession>A0A165TE81</accession>
<evidence type="ECO:0000313" key="8">
    <source>
        <dbReference type="Proteomes" id="UP000076727"/>
    </source>
</evidence>
<feature type="compositionally biased region" description="Basic and acidic residues" evidence="5">
    <location>
        <begin position="255"/>
        <end position="264"/>
    </location>
</feature>
<dbReference type="STRING" id="1314783.A0A165TE81"/>
<evidence type="ECO:0000259" key="6">
    <source>
        <dbReference type="Pfam" id="PF06886"/>
    </source>
</evidence>
<protein>
    <recommendedName>
        <fullName evidence="6">TPX2 C-terminal domain-containing protein</fullName>
    </recommendedName>
</protein>
<evidence type="ECO:0000256" key="1">
    <source>
        <dbReference type="ARBA" id="ARBA00004245"/>
    </source>
</evidence>
<keyword evidence="4" id="KW-0206">Cytoskeleton</keyword>
<proteinExistence type="inferred from homology"/>
<gene>
    <name evidence="7" type="ORF">DAEQUDRAFT_808413</name>
</gene>
<feature type="region of interest" description="Disordered" evidence="5">
    <location>
        <begin position="238"/>
        <end position="279"/>
    </location>
</feature>
<dbReference type="AlphaFoldDB" id="A0A165TE81"/>
<evidence type="ECO:0000256" key="3">
    <source>
        <dbReference type="ARBA" id="ARBA00022490"/>
    </source>
</evidence>
<dbReference type="GO" id="GO:0005856">
    <property type="term" value="C:cytoskeleton"/>
    <property type="evidence" value="ECO:0007669"/>
    <property type="project" value="UniProtKB-SubCell"/>
</dbReference>
<keyword evidence="3" id="KW-0963">Cytoplasm</keyword>
<dbReference type="InterPro" id="IPR027329">
    <property type="entry name" value="TPX2_C"/>
</dbReference>
<keyword evidence="8" id="KW-1185">Reference proteome</keyword>
<evidence type="ECO:0000256" key="4">
    <source>
        <dbReference type="ARBA" id="ARBA00023212"/>
    </source>
</evidence>
<dbReference type="EMBL" id="KV429037">
    <property type="protein sequence ID" value="KZT73307.1"/>
    <property type="molecule type" value="Genomic_DNA"/>
</dbReference>
<feature type="region of interest" description="Disordered" evidence="5">
    <location>
        <begin position="394"/>
        <end position="691"/>
    </location>
</feature>
<feature type="domain" description="TPX2 C-terminal" evidence="6">
    <location>
        <begin position="826"/>
        <end position="890"/>
    </location>
</feature>
<feature type="region of interest" description="Disordered" evidence="5">
    <location>
        <begin position="165"/>
        <end position="216"/>
    </location>
</feature>
<comment type="similarity">
    <text evidence="2">Belongs to the TPX2 family.</text>
</comment>
<reference evidence="7 8" key="1">
    <citation type="journal article" date="2016" name="Mol. Biol. Evol.">
        <title>Comparative Genomics of Early-Diverging Mushroom-Forming Fungi Provides Insights into the Origins of Lignocellulose Decay Capabilities.</title>
        <authorList>
            <person name="Nagy L.G."/>
            <person name="Riley R."/>
            <person name="Tritt A."/>
            <person name="Adam C."/>
            <person name="Daum C."/>
            <person name="Floudas D."/>
            <person name="Sun H."/>
            <person name="Yadav J.S."/>
            <person name="Pangilinan J."/>
            <person name="Larsson K.H."/>
            <person name="Matsuura K."/>
            <person name="Barry K."/>
            <person name="Labutti K."/>
            <person name="Kuo R."/>
            <person name="Ohm R.A."/>
            <person name="Bhattacharya S.S."/>
            <person name="Shirouzu T."/>
            <person name="Yoshinaga Y."/>
            <person name="Martin F.M."/>
            <person name="Grigoriev I.V."/>
            <person name="Hibbett D.S."/>
        </authorList>
    </citation>
    <scope>NUCLEOTIDE SEQUENCE [LARGE SCALE GENOMIC DNA]</scope>
    <source>
        <strain evidence="7 8">L-15889</strain>
    </source>
</reference>
<feature type="compositionally biased region" description="Polar residues" evidence="5">
    <location>
        <begin position="422"/>
        <end position="441"/>
    </location>
</feature>
<feature type="compositionally biased region" description="Basic and acidic residues" evidence="5">
    <location>
        <begin position="466"/>
        <end position="475"/>
    </location>
</feature>
<feature type="compositionally biased region" description="Low complexity" evidence="5">
    <location>
        <begin position="395"/>
        <end position="409"/>
    </location>
</feature>
<sequence length="895" mass="95030">MVAEISMRHFPDISDVSLDQDFSESSFQIPASGGSNDLLMDEDSMEFLRADTLTTPMVPSRNQARTYAPLTLQDLTPRSTRTRATPARSSLRPRARPAIATPLRRIVAKNISDALSEDISSASGQDLSFQIPTAAAQGADSLLDTHNHFSLSDCVDITLSAADQQPCPTSPGPLALNHHQPDPQLDESLSDSAATSDARCTPEPGGDEPGEARAGNISGCVVEGQGAGSFAIRAIPSEPNAEEQRPISYANLDQADPKPLDKRINSTAPTAKHGARRMSDRLKRRKPTVLHGGITKVKPKASKPAGSVSRSVSARAVSAATTTTTTTKPPAITRVRSRAEPSNGQSGQQAAAYSIKLNGAQKSTVPSHYDGGGSGAAGGLASTLMSYGLKLADNSASSSSSQQATESTAKANLTAAPVVTEPISNETGSDTVSAEADTTVTAGADGQGQVDLPPPDPESRSASPEAYRDTDRRADLPLTLSQLSPPKPDPSAALAPARPRQATSSRAPARPPSPARAPTKRPPSAASSGPASSQAFKRSKTAHGPEETRLHASSSQDVREGPGARGARQNLASQPPHTHAHAHVRHPSADHGAKPKTRAAPGASLMSARARAASGPSTSRSPANAEEDGKRAARGQLTGTRGGSEAKAGAAASGRLGDSDTAALRDAFKGDDQEDGNARRPASAEGVLPAHEPKRSVSPAVLIAPHLASLRPFSMQALFGACTLQARRRECPFPRSHLYASALPPAKPTKPIEFHFRSDARIEARRPEGEKEREKEKEKENGSMGRSRSHAPPPAIPDFRAMHAAQEAARAARRGQIVPVVPQEVHFPTDVRARERERFEEGRRAREREVALQVEERRRLREIEEEKEVREMRRRAVPRANEVPDWYADAPRKGR</sequence>
<name>A0A165TE81_9APHY</name>